<keyword evidence="4 5" id="KW-0472">Membrane</keyword>
<evidence type="ECO:0000313" key="7">
    <source>
        <dbReference type="EMBL" id="MFC0471484.1"/>
    </source>
</evidence>
<evidence type="ECO:0000256" key="2">
    <source>
        <dbReference type="ARBA" id="ARBA00022692"/>
    </source>
</evidence>
<dbReference type="PANTHER" id="PTHR10846">
    <property type="entry name" value="SODIUM/POTASSIUM/CALCIUM EXCHANGER"/>
    <property type="match status" value="1"/>
</dbReference>
<sequence length="319" mass="34551">MIYLLLLVGFALLIKGADYFIDGSSNIASLFRIPPLIVGLTIVAFGTGAPEATVSIIAALEGSADVTIGNIVGSNILNISLVVGITAFIFPLKVERPTIKKEIPFAFLSTIALLVLISDRLLGITNENLITRSDGIIFLLFFSIFLYYVIEAARNSREASTVKEVDIEQTGSWGKNILITVAGLAAIIFGGYLVVENSTEIAYRFGMSETLVGLTIVAIGSSLPELITSITAAMKKQSEIALGNIVGSSIFNILFVLGVASIISPLPVNDKLFFDIIVLLILTVFLFIFSRTQYKVGKYEGMALTILYLVYLIYIIMRN</sequence>
<dbReference type="InterPro" id="IPR004837">
    <property type="entry name" value="NaCa_Exmemb"/>
</dbReference>
<reference evidence="7 8" key="1">
    <citation type="submission" date="2024-09" db="EMBL/GenBank/DDBJ databases">
        <authorList>
            <person name="Sun Q."/>
            <person name="Mori K."/>
        </authorList>
    </citation>
    <scope>NUCLEOTIDE SEQUENCE [LARGE SCALE GENOMIC DNA]</scope>
    <source>
        <strain evidence="7 8">NCAIM B.02610</strain>
    </source>
</reference>
<evidence type="ECO:0000256" key="3">
    <source>
        <dbReference type="ARBA" id="ARBA00022989"/>
    </source>
</evidence>
<evidence type="ECO:0000313" key="8">
    <source>
        <dbReference type="Proteomes" id="UP001589838"/>
    </source>
</evidence>
<feature type="transmembrane region" description="Helical" evidence="5">
    <location>
        <begin position="71"/>
        <end position="92"/>
    </location>
</feature>
<evidence type="ECO:0000259" key="6">
    <source>
        <dbReference type="Pfam" id="PF01699"/>
    </source>
</evidence>
<dbReference type="NCBIfam" id="TIGR00367">
    <property type="entry name" value="calcium/sodium antiporter"/>
    <property type="match status" value="1"/>
</dbReference>
<comment type="caution">
    <text evidence="7">The sequence shown here is derived from an EMBL/GenBank/DDBJ whole genome shotgun (WGS) entry which is preliminary data.</text>
</comment>
<dbReference type="InterPro" id="IPR044880">
    <property type="entry name" value="NCX_ion-bd_dom_sf"/>
</dbReference>
<dbReference type="EMBL" id="JBHLUX010000035">
    <property type="protein sequence ID" value="MFC0471484.1"/>
    <property type="molecule type" value="Genomic_DNA"/>
</dbReference>
<feature type="domain" description="Sodium/calcium exchanger membrane region" evidence="6">
    <location>
        <begin position="3"/>
        <end position="150"/>
    </location>
</feature>
<dbReference type="InterPro" id="IPR004481">
    <property type="entry name" value="K/Na/Ca-exchanger"/>
</dbReference>
<comment type="subcellular location">
    <subcellularLocation>
        <location evidence="1">Membrane</location>
        <topology evidence="1">Multi-pass membrane protein</topology>
    </subcellularLocation>
</comment>
<keyword evidence="2 5" id="KW-0812">Transmembrane</keyword>
<feature type="domain" description="Sodium/calcium exchanger membrane region" evidence="6">
    <location>
        <begin position="177"/>
        <end position="316"/>
    </location>
</feature>
<feature type="transmembrane region" description="Helical" evidence="5">
    <location>
        <begin position="241"/>
        <end position="266"/>
    </location>
</feature>
<feature type="transmembrane region" description="Helical" evidence="5">
    <location>
        <begin position="301"/>
        <end position="317"/>
    </location>
</feature>
<gene>
    <name evidence="7" type="ORF">ACFFHM_13530</name>
</gene>
<proteinExistence type="predicted"/>
<feature type="transmembrane region" description="Helical" evidence="5">
    <location>
        <begin position="129"/>
        <end position="150"/>
    </location>
</feature>
<accession>A0ABV6KDU3</accession>
<dbReference type="PANTHER" id="PTHR10846:SF8">
    <property type="entry name" value="INNER MEMBRANE PROTEIN YRBG"/>
    <property type="match status" value="1"/>
</dbReference>
<dbReference type="RefSeq" id="WP_335962131.1">
    <property type="nucleotide sequence ID" value="NZ_JAXBLX010000024.1"/>
</dbReference>
<evidence type="ECO:0000256" key="4">
    <source>
        <dbReference type="ARBA" id="ARBA00023136"/>
    </source>
</evidence>
<organism evidence="7 8">
    <name type="scientific">Halalkalibacter kiskunsagensis</name>
    <dbReference type="NCBI Taxonomy" id="1548599"/>
    <lineage>
        <taxon>Bacteria</taxon>
        <taxon>Bacillati</taxon>
        <taxon>Bacillota</taxon>
        <taxon>Bacilli</taxon>
        <taxon>Bacillales</taxon>
        <taxon>Bacillaceae</taxon>
        <taxon>Halalkalibacter</taxon>
    </lineage>
</organism>
<evidence type="ECO:0000256" key="5">
    <source>
        <dbReference type="SAM" id="Phobius"/>
    </source>
</evidence>
<name>A0ABV6KDU3_9BACI</name>
<feature type="transmembrane region" description="Helical" evidence="5">
    <location>
        <begin position="272"/>
        <end position="289"/>
    </location>
</feature>
<dbReference type="Proteomes" id="UP001589838">
    <property type="component" value="Unassembled WGS sequence"/>
</dbReference>
<keyword evidence="3 5" id="KW-1133">Transmembrane helix</keyword>
<feature type="transmembrane region" description="Helical" evidence="5">
    <location>
        <begin position="177"/>
        <end position="195"/>
    </location>
</feature>
<dbReference type="Gene3D" id="1.20.1420.30">
    <property type="entry name" value="NCX, central ion-binding region"/>
    <property type="match status" value="1"/>
</dbReference>
<protein>
    <submittedName>
        <fullName evidence="7">Calcium/sodium antiporter</fullName>
    </submittedName>
</protein>
<keyword evidence="8" id="KW-1185">Reference proteome</keyword>
<dbReference type="Pfam" id="PF01699">
    <property type="entry name" value="Na_Ca_ex"/>
    <property type="match status" value="2"/>
</dbReference>
<evidence type="ECO:0000256" key="1">
    <source>
        <dbReference type="ARBA" id="ARBA00004141"/>
    </source>
</evidence>
<feature type="transmembrane region" description="Helical" evidence="5">
    <location>
        <begin position="104"/>
        <end position="123"/>
    </location>
</feature>